<dbReference type="eggNOG" id="ENOG502ZX0H">
    <property type="taxonomic scope" value="Bacteria"/>
</dbReference>
<dbReference type="EMBL" id="BBLT01000006">
    <property type="protein sequence ID" value="GAL86119.1"/>
    <property type="molecule type" value="Genomic_DNA"/>
</dbReference>
<evidence type="ECO:0000313" key="2">
    <source>
        <dbReference type="EMBL" id="GAL86119.1"/>
    </source>
</evidence>
<keyword evidence="1" id="KW-0472">Membrane</keyword>
<feature type="transmembrane region" description="Helical" evidence="1">
    <location>
        <begin position="12"/>
        <end position="28"/>
    </location>
</feature>
<organism evidence="2 3">
    <name type="scientific">Sporocytophaga myxococcoides</name>
    <dbReference type="NCBI Taxonomy" id="153721"/>
    <lineage>
        <taxon>Bacteria</taxon>
        <taxon>Pseudomonadati</taxon>
        <taxon>Bacteroidota</taxon>
        <taxon>Cytophagia</taxon>
        <taxon>Cytophagales</taxon>
        <taxon>Cytophagaceae</taxon>
        <taxon>Sporocytophaga</taxon>
    </lineage>
</organism>
<dbReference type="STRING" id="153721.MYP_3348"/>
<keyword evidence="3" id="KW-1185">Reference proteome</keyword>
<evidence type="ECO:0008006" key="4">
    <source>
        <dbReference type="Google" id="ProtNLM"/>
    </source>
</evidence>
<feature type="transmembrane region" description="Helical" evidence="1">
    <location>
        <begin position="132"/>
        <end position="155"/>
    </location>
</feature>
<dbReference type="RefSeq" id="WP_045465383.1">
    <property type="nucleotide sequence ID" value="NZ_BBLT01000006.1"/>
</dbReference>
<sequence>MIKYKTEIKWTFIYAAMFLLWMSFEKLAGFHDKRLEQQQFVSMLILIPSIIIYSKALLDKKKSFYSGVINYKQSFMSGLALTLFIVLLSPVNQVITSYIITPDYFANIIKYTVQSGVYTQEQAEAQYNIKNYLVSSIIGGLITGGVFSAVISLFIKSKKHTYEQ</sequence>
<keyword evidence="1" id="KW-1133">Transmembrane helix</keyword>
<proteinExistence type="predicted"/>
<name>A0A098LI29_9BACT</name>
<gene>
    <name evidence="2" type="ORF">MYP_3348</name>
</gene>
<dbReference type="Proteomes" id="UP000030185">
    <property type="component" value="Unassembled WGS sequence"/>
</dbReference>
<reference evidence="2 3" key="1">
    <citation type="submission" date="2014-09" db="EMBL/GenBank/DDBJ databases">
        <title>Sporocytophaga myxococcoides PG-01 genome sequencing.</title>
        <authorList>
            <person name="Liu L."/>
            <person name="Gao P.J."/>
            <person name="Chen G.J."/>
            <person name="Wang L.S."/>
        </authorList>
    </citation>
    <scope>NUCLEOTIDE SEQUENCE [LARGE SCALE GENOMIC DNA]</scope>
    <source>
        <strain evidence="2 3">PG-01</strain>
    </source>
</reference>
<evidence type="ECO:0000313" key="3">
    <source>
        <dbReference type="Proteomes" id="UP000030185"/>
    </source>
</evidence>
<keyword evidence="1" id="KW-0812">Transmembrane</keyword>
<protein>
    <recommendedName>
        <fullName evidence="4">DUF4199 domain-containing protein</fullName>
    </recommendedName>
</protein>
<feature type="transmembrane region" description="Helical" evidence="1">
    <location>
        <begin position="40"/>
        <end position="58"/>
    </location>
</feature>
<dbReference type="AlphaFoldDB" id="A0A098LI29"/>
<dbReference type="Pfam" id="PF13858">
    <property type="entry name" value="DUF4199"/>
    <property type="match status" value="1"/>
</dbReference>
<dbReference type="InterPro" id="IPR025250">
    <property type="entry name" value="DUF4199"/>
</dbReference>
<feature type="transmembrane region" description="Helical" evidence="1">
    <location>
        <begin position="79"/>
        <end position="100"/>
    </location>
</feature>
<comment type="caution">
    <text evidence="2">The sequence shown here is derived from an EMBL/GenBank/DDBJ whole genome shotgun (WGS) entry which is preliminary data.</text>
</comment>
<dbReference type="OrthoDB" id="5766000at2"/>
<evidence type="ECO:0000256" key="1">
    <source>
        <dbReference type="SAM" id="Phobius"/>
    </source>
</evidence>
<accession>A0A098LI29</accession>